<accession>A0ABP0DRQ6</accession>
<dbReference type="Gene3D" id="4.10.280.10">
    <property type="entry name" value="Helix-loop-helix DNA-binding domain"/>
    <property type="match status" value="1"/>
</dbReference>
<dbReference type="PROSITE" id="PS50888">
    <property type="entry name" value="BHLH"/>
    <property type="match status" value="1"/>
</dbReference>
<dbReference type="SMART" id="SM00353">
    <property type="entry name" value="HLH"/>
    <property type="match status" value="1"/>
</dbReference>
<evidence type="ECO:0000313" key="5">
    <source>
        <dbReference type="Proteomes" id="UP001642501"/>
    </source>
</evidence>
<comment type="caution">
    <text evidence="4">The sequence shown here is derived from an EMBL/GenBank/DDBJ whole genome shotgun (WGS) entry which is preliminary data.</text>
</comment>
<feature type="region of interest" description="Disordered" evidence="2">
    <location>
        <begin position="56"/>
        <end position="75"/>
    </location>
</feature>
<feature type="region of interest" description="Disordered" evidence="2">
    <location>
        <begin position="116"/>
        <end position="236"/>
    </location>
</feature>
<name>A0ABP0DRQ6_9PEZI</name>
<dbReference type="EMBL" id="CAWUOM010000059">
    <property type="protein sequence ID" value="CAK7269491.1"/>
    <property type="molecule type" value="Genomic_DNA"/>
</dbReference>
<dbReference type="Pfam" id="PF00010">
    <property type="entry name" value="HLH"/>
    <property type="match status" value="1"/>
</dbReference>
<feature type="domain" description="BHLH" evidence="3">
    <location>
        <begin position="274"/>
        <end position="338"/>
    </location>
</feature>
<evidence type="ECO:0000256" key="1">
    <source>
        <dbReference type="SAM" id="Coils"/>
    </source>
</evidence>
<proteinExistence type="predicted"/>
<dbReference type="Proteomes" id="UP001642501">
    <property type="component" value="Unassembled WGS sequence"/>
</dbReference>
<reference evidence="4 5" key="1">
    <citation type="submission" date="2024-01" db="EMBL/GenBank/DDBJ databases">
        <authorList>
            <person name="Allen C."/>
            <person name="Tagirdzhanova G."/>
        </authorList>
    </citation>
    <scope>NUCLEOTIDE SEQUENCE [LARGE SCALE GENOMIC DNA]</scope>
    <source>
        <strain evidence="4 5">CBS 573.63</strain>
    </source>
</reference>
<feature type="coiled-coil region" evidence="1">
    <location>
        <begin position="328"/>
        <end position="362"/>
    </location>
</feature>
<organism evidence="4 5">
    <name type="scientific">Sporothrix epigloea</name>
    <dbReference type="NCBI Taxonomy" id="1892477"/>
    <lineage>
        <taxon>Eukaryota</taxon>
        <taxon>Fungi</taxon>
        <taxon>Dikarya</taxon>
        <taxon>Ascomycota</taxon>
        <taxon>Pezizomycotina</taxon>
        <taxon>Sordariomycetes</taxon>
        <taxon>Sordariomycetidae</taxon>
        <taxon>Ophiostomatales</taxon>
        <taxon>Ophiostomataceae</taxon>
        <taxon>Sporothrix</taxon>
    </lineage>
</organism>
<evidence type="ECO:0000256" key="2">
    <source>
        <dbReference type="SAM" id="MobiDB-lite"/>
    </source>
</evidence>
<dbReference type="SUPFAM" id="SSF47459">
    <property type="entry name" value="HLH, helix-loop-helix DNA-binding domain"/>
    <property type="match status" value="1"/>
</dbReference>
<keyword evidence="1" id="KW-0175">Coiled coil</keyword>
<sequence>MTFTPGVYLYNRDAVYGHLNSHDTFGLVDWAQGAANNYDPTSVPKMDMAMEVTDPQGQYFSTTSPSSMYHRSPWPVDTNSRPIASSSSSTSSSSSYVMTSQSTWALSFAGLSDLARQPKSTAPGPLRSPRVSKQKTPSIGCSGRRTRHKSDYSQHSQSPSSEHARFLSSASSATSPTTAETLHRQLPAPARARSGGGVTAGSHSTTGHGGNHNITLRTASRRLKPTPKLETSATSATPAGLEAELLNTDTMMGQEPPSKENNGQTETLTLEERRVRQNHNIVEKQYRNRLNSQFERLLSILPANRLDGPDMGQSVDLDDRRMSKAEVLKLARRRIYSLNDEIQKLNTESESLRSSVQTLNLAIQGGQQMEQQQT</sequence>
<dbReference type="InterPro" id="IPR036638">
    <property type="entry name" value="HLH_DNA-bd_sf"/>
</dbReference>
<feature type="compositionally biased region" description="Polar residues" evidence="2">
    <location>
        <begin position="56"/>
        <end position="69"/>
    </location>
</feature>
<evidence type="ECO:0000259" key="3">
    <source>
        <dbReference type="PROSITE" id="PS50888"/>
    </source>
</evidence>
<feature type="compositionally biased region" description="Low complexity" evidence="2">
    <location>
        <begin position="168"/>
        <end position="179"/>
    </location>
</feature>
<protein>
    <recommendedName>
        <fullName evidence="3">BHLH domain-containing protein</fullName>
    </recommendedName>
</protein>
<gene>
    <name evidence="4" type="ORF">SEPCBS57363_003629</name>
</gene>
<evidence type="ECO:0000313" key="4">
    <source>
        <dbReference type="EMBL" id="CAK7269491.1"/>
    </source>
</evidence>
<keyword evidence="5" id="KW-1185">Reference proteome</keyword>
<dbReference type="InterPro" id="IPR011598">
    <property type="entry name" value="bHLH_dom"/>
</dbReference>